<evidence type="ECO:0000256" key="8">
    <source>
        <dbReference type="ARBA" id="ARBA00022989"/>
    </source>
</evidence>
<dbReference type="SUPFAM" id="SSF74653">
    <property type="entry name" value="TolA/TonB C-terminal domain"/>
    <property type="match status" value="1"/>
</dbReference>
<organism evidence="11">
    <name type="scientific">Ignavibacterium album</name>
    <dbReference type="NCBI Taxonomy" id="591197"/>
    <lineage>
        <taxon>Bacteria</taxon>
        <taxon>Pseudomonadati</taxon>
        <taxon>Ignavibacteriota</taxon>
        <taxon>Ignavibacteria</taxon>
        <taxon>Ignavibacteriales</taxon>
        <taxon>Ignavibacteriaceae</taxon>
        <taxon>Ignavibacterium</taxon>
    </lineage>
</organism>
<dbReference type="PANTHER" id="PTHR33446">
    <property type="entry name" value="PROTEIN TONB-RELATED"/>
    <property type="match status" value="1"/>
</dbReference>
<comment type="similarity">
    <text evidence="2">Belongs to the TonB family.</text>
</comment>
<dbReference type="NCBIfam" id="TIGR01352">
    <property type="entry name" value="tonB_Cterm"/>
    <property type="match status" value="1"/>
</dbReference>
<proteinExistence type="inferred from homology"/>
<evidence type="ECO:0000256" key="7">
    <source>
        <dbReference type="ARBA" id="ARBA00022927"/>
    </source>
</evidence>
<keyword evidence="8" id="KW-1133">Transmembrane helix</keyword>
<keyword evidence="7" id="KW-0653">Protein transport</keyword>
<accession>A0A7V3E7X8</accession>
<dbReference type="GO" id="GO:0031992">
    <property type="term" value="F:energy transducer activity"/>
    <property type="evidence" value="ECO:0007669"/>
    <property type="project" value="TreeGrafter"/>
</dbReference>
<sequence length="224" mass="24741">MWIAIIIVFLVTTGPTIYKWINPEKVESEKQRKVVITELAPPPSIGEEKKIEQIEAPPPLKSTIKFTPPVIKPDEQVKEEYIPTVEELKEVDPGLATQKGVEGGVDYSLIEVEEKVVEEKKEEAPTFFVAVEEMPEPIGGIAAIQEKITYPEIAKRAGVEGKVYVLAFVDEEGNVRKAQIIKGIGAGCDEAALDAVLKSKFKPGRQRGKPVKVQVSIPIVFKLQ</sequence>
<evidence type="ECO:0000256" key="6">
    <source>
        <dbReference type="ARBA" id="ARBA00022692"/>
    </source>
</evidence>
<dbReference type="InterPro" id="IPR006260">
    <property type="entry name" value="TonB/TolA_C"/>
</dbReference>
<evidence type="ECO:0000256" key="4">
    <source>
        <dbReference type="ARBA" id="ARBA00022475"/>
    </source>
</evidence>
<dbReference type="Pfam" id="PF03544">
    <property type="entry name" value="TonB_C"/>
    <property type="match status" value="1"/>
</dbReference>
<dbReference type="InterPro" id="IPR051045">
    <property type="entry name" value="TonB-dependent_transducer"/>
</dbReference>
<comment type="caution">
    <text evidence="11">The sequence shown here is derived from an EMBL/GenBank/DDBJ whole genome shotgun (WGS) entry which is preliminary data.</text>
</comment>
<keyword evidence="3" id="KW-0813">Transport</keyword>
<evidence type="ECO:0000256" key="2">
    <source>
        <dbReference type="ARBA" id="ARBA00006555"/>
    </source>
</evidence>
<reference evidence="11" key="1">
    <citation type="journal article" date="2020" name="mSystems">
        <title>Genome- and Community-Level Interaction Insights into Carbon Utilization and Element Cycling Functions of Hydrothermarchaeota in Hydrothermal Sediment.</title>
        <authorList>
            <person name="Zhou Z."/>
            <person name="Liu Y."/>
            <person name="Xu W."/>
            <person name="Pan J."/>
            <person name="Luo Z.H."/>
            <person name="Li M."/>
        </authorList>
    </citation>
    <scope>NUCLEOTIDE SEQUENCE [LARGE SCALE GENOMIC DNA]</scope>
    <source>
        <strain evidence="11">SpSt-479</strain>
    </source>
</reference>
<dbReference type="Gene3D" id="3.30.1150.10">
    <property type="match status" value="1"/>
</dbReference>
<dbReference type="GO" id="GO:0098797">
    <property type="term" value="C:plasma membrane protein complex"/>
    <property type="evidence" value="ECO:0007669"/>
    <property type="project" value="TreeGrafter"/>
</dbReference>
<comment type="subcellular location">
    <subcellularLocation>
        <location evidence="1">Cell inner membrane</location>
        <topology evidence="1">Single-pass membrane protein</topology>
        <orientation evidence="1">Periplasmic side</orientation>
    </subcellularLocation>
</comment>
<evidence type="ECO:0000259" key="10">
    <source>
        <dbReference type="PROSITE" id="PS52015"/>
    </source>
</evidence>
<keyword evidence="9" id="KW-0472">Membrane</keyword>
<keyword evidence="4" id="KW-1003">Cell membrane</keyword>
<dbReference type="InterPro" id="IPR037682">
    <property type="entry name" value="TonB_C"/>
</dbReference>
<dbReference type="PANTHER" id="PTHR33446:SF2">
    <property type="entry name" value="PROTEIN TONB"/>
    <property type="match status" value="1"/>
</dbReference>
<dbReference type="EMBL" id="DSUJ01000008">
    <property type="protein sequence ID" value="HFI91684.1"/>
    <property type="molecule type" value="Genomic_DNA"/>
</dbReference>
<name>A0A7V3E7X8_9BACT</name>
<evidence type="ECO:0000313" key="11">
    <source>
        <dbReference type="EMBL" id="HFI91684.1"/>
    </source>
</evidence>
<protein>
    <submittedName>
        <fullName evidence="11">Energy transducer TonB</fullName>
    </submittedName>
</protein>
<evidence type="ECO:0000256" key="3">
    <source>
        <dbReference type="ARBA" id="ARBA00022448"/>
    </source>
</evidence>
<dbReference type="GO" id="GO:0015031">
    <property type="term" value="P:protein transport"/>
    <property type="evidence" value="ECO:0007669"/>
    <property type="project" value="UniProtKB-KW"/>
</dbReference>
<dbReference type="GO" id="GO:0055085">
    <property type="term" value="P:transmembrane transport"/>
    <property type="evidence" value="ECO:0007669"/>
    <property type="project" value="InterPro"/>
</dbReference>
<dbReference type="AlphaFoldDB" id="A0A7V3E7X8"/>
<keyword evidence="6" id="KW-0812">Transmembrane</keyword>
<gene>
    <name evidence="11" type="ORF">ENS31_09195</name>
</gene>
<feature type="domain" description="TonB C-terminal" evidence="10">
    <location>
        <begin position="135"/>
        <end position="224"/>
    </location>
</feature>
<evidence type="ECO:0000256" key="1">
    <source>
        <dbReference type="ARBA" id="ARBA00004383"/>
    </source>
</evidence>
<evidence type="ECO:0000256" key="9">
    <source>
        <dbReference type="ARBA" id="ARBA00023136"/>
    </source>
</evidence>
<keyword evidence="5" id="KW-0997">Cell inner membrane</keyword>
<dbReference type="PROSITE" id="PS52015">
    <property type="entry name" value="TONB_CTD"/>
    <property type="match status" value="1"/>
</dbReference>
<evidence type="ECO:0000256" key="5">
    <source>
        <dbReference type="ARBA" id="ARBA00022519"/>
    </source>
</evidence>